<evidence type="ECO:0000313" key="4">
    <source>
        <dbReference type="Proteomes" id="UP000800094"/>
    </source>
</evidence>
<dbReference type="Gene3D" id="3.90.1200.10">
    <property type="match status" value="1"/>
</dbReference>
<reference evidence="3" key="1">
    <citation type="journal article" date="2020" name="Stud. Mycol.">
        <title>101 Dothideomycetes genomes: a test case for predicting lifestyles and emergence of pathogens.</title>
        <authorList>
            <person name="Haridas S."/>
            <person name="Albert R."/>
            <person name="Binder M."/>
            <person name="Bloem J."/>
            <person name="Labutti K."/>
            <person name="Salamov A."/>
            <person name="Andreopoulos B."/>
            <person name="Baker S."/>
            <person name="Barry K."/>
            <person name="Bills G."/>
            <person name="Bluhm B."/>
            <person name="Cannon C."/>
            <person name="Castanera R."/>
            <person name="Culley D."/>
            <person name="Daum C."/>
            <person name="Ezra D."/>
            <person name="Gonzalez J."/>
            <person name="Henrissat B."/>
            <person name="Kuo A."/>
            <person name="Liang C."/>
            <person name="Lipzen A."/>
            <person name="Lutzoni F."/>
            <person name="Magnuson J."/>
            <person name="Mondo S."/>
            <person name="Nolan M."/>
            <person name="Ohm R."/>
            <person name="Pangilinan J."/>
            <person name="Park H.-J."/>
            <person name="Ramirez L."/>
            <person name="Alfaro M."/>
            <person name="Sun H."/>
            <person name="Tritt A."/>
            <person name="Yoshinaga Y."/>
            <person name="Zwiers L.-H."/>
            <person name="Turgeon B."/>
            <person name="Goodwin S."/>
            <person name="Spatafora J."/>
            <person name="Crous P."/>
            <person name="Grigoriev I."/>
        </authorList>
    </citation>
    <scope>NUCLEOTIDE SEQUENCE</scope>
    <source>
        <strain evidence="3">CBS 122368</strain>
    </source>
</reference>
<dbReference type="InterPro" id="IPR051678">
    <property type="entry name" value="AGP_Transferase"/>
</dbReference>
<evidence type="ECO:0000259" key="2">
    <source>
        <dbReference type="Pfam" id="PF01636"/>
    </source>
</evidence>
<dbReference type="InterPro" id="IPR002575">
    <property type="entry name" value="Aminoglycoside_PTrfase"/>
</dbReference>
<sequence>MSPNLETSFWERMGLQETDRNVCARVVEERYPGCIVAEFKDQGYCSFTLLVSRPGPQDSATHSDGPQDDDSSNSPLREESASSIVQIRPSQHCLDLRILRAAKETYGAFAPTIRSLTVHLPGRLQAFEMDRLQGTPFSRLRPHSPTPGPATRQKQQNLVASFATFVACAWPSPQSTPPRIREDSPIFDGPAWLAQCTGKVGAEILPKLEKLARELPDGALRERAKETLKSLMSIRDFPVVLCHGDLIPSNILVDEETWRIAGMVDWAEAEWLPFGTCLYGLEHLLGYPSRYCLASESLGTVARTRLKWWYYGNADELRMFFWERLVEERPGMRVRLGDVGVMRDVGVLLWLGYAWDEGRIDRVVNEVDDGEEVECLRAFLGVGKR</sequence>
<dbReference type="PANTHER" id="PTHR21310:SF59">
    <property type="entry name" value="AMINOGLYCOSIDE PHOSPHOTRANSFERASE DOMAIN-CONTAINING PROTEIN"/>
    <property type="match status" value="1"/>
</dbReference>
<dbReference type="SUPFAM" id="SSF56112">
    <property type="entry name" value="Protein kinase-like (PK-like)"/>
    <property type="match status" value="1"/>
</dbReference>
<dbReference type="AlphaFoldDB" id="A0A6A6HUR8"/>
<evidence type="ECO:0000313" key="3">
    <source>
        <dbReference type="EMBL" id="KAF2241293.1"/>
    </source>
</evidence>
<dbReference type="RefSeq" id="XP_033676297.1">
    <property type="nucleotide sequence ID" value="XM_033825316.1"/>
</dbReference>
<gene>
    <name evidence="3" type="ORF">BU26DRAFT_469500</name>
</gene>
<proteinExistence type="predicted"/>
<dbReference type="InterPro" id="IPR011009">
    <property type="entry name" value="Kinase-like_dom_sf"/>
</dbReference>
<name>A0A6A6HUR8_9PLEO</name>
<dbReference type="PANTHER" id="PTHR21310">
    <property type="entry name" value="AMINOGLYCOSIDE PHOSPHOTRANSFERASE-RELATED-RELATED"/>
    <property type="match status" value="1"/>
</dbReference>
<dbReference type="GeneID" id="54578646"/>
<dbReference type="Proteomes" id="UP000800094">
    <property type="component" value="Unassembled WGS sequence"/>
</dbReference>
<dbReference type="EMBL" id="ML987213">
    <property type="protein sequence ID" value="KAF2241293.1"/>
    <property type="molecule type" value="Genomic_DNA"/>
</dbReference>
<protein>
    <recommendedName>
        <fullName evidence="2">Aminoglycoside phosphotransferase domain-containing protein</fullName>
    </recommendedName>
</protein>
<organism evidence="3 4">
    <name type="scientific">Trematosphaeria pertusa</name>
    <dbReference type="NCBI Taxonomy" id="390896"/>
    <lineage>
        <taxon>Eukaryota</taxon>
        <taxon>Fungi</taxon>
        <taxon>Dikarya</taxon>
        <taxon>Ascomycota</taxon>
        <taxon>Pezizomycotina</taxon>
        <taxon>Dothideomycetes</taxon>
        <taxon>Pleosporomycetidae</taxon>
        <taxon>Pleosporales</taxon>
        <taxon>Massarineae</taxon>
        <taxon>Trematosphaeriaceae</taxon>
        <taxon>Trematosphaeria</taxon>
    </lineage>
</organism>
<feature type="region of interest" description="Disordered" evidence="1">
    <location>
        <begin position="55"/>
        <end position="83"/>
    </location>
</feature>
<evidence type="ECO:0000256" key="1">
    <source>
        <dbReference type="SAM" id="MobiDB-lite"/>
    </source>
</evidence>
<dbReference type="Pfam" id="PF01636">
    <property type="entry name" value="APH"/>
    <property type="match status" value="1"/>
</dbReference>
<dbReference type="OrthoDB" id="5598852at2759"/>
<accession>A0A6A6HUR8</accession>
<keyword evidence="4" id="KW-1185">Reference proteome</keyword>
<feature type="domain" description="Aminoglycoside phosphotransferase" evidence="2">
    <location>
        <begin position="129"/>
        <end position="271"/>
    </location>
</feature>